<dbReference type="InterPro" id="IPR027038">
    <property type="entry name" value="RanGap"/>
</dbReference>
<dbReference type="SUPFAM" id="SSF52047">
    <property type="entry name" value="RNI-like"/>
    <property type="match status" value="1"/>
</dbReference>
<evidence type="ECO:0000256" key="2">
    <source>
        <dbReference type="ARBA" id="ARBA00022614"/>
    </source>
</evidence>
<reference evidence="4" key="1">
    <citation type="submission" date="2021-02" db="EMBL/GenBank/DDBJ databases">
        <authorList>
            <person name="Dougan E. K."/>
            <person name="Rhodes N."/>
            <person name="Thang M."/>
            <person name="Chan C."/>
        </authorList>
    </citation>
    <scope>NUCLEOTIDE SEQUENCE</scope>
</reference>
<dbReference type="GO" id="GO:0005634">
    <property type="term" value="C:nucleus"/>
    <property type="evidence" value="ECO:0007669"/>
    <property type="project" value="TreeGrafter"/>
</dbReference>
<evidence type="ECO:0000313" key="5">
    <source>
        <dbReference type="Proteomes" id="UP000604046"/>
    </source>
</evidence>
<dbReference type="EMBL" id="CAJNDS010002405">
    <property type="protein sequence ID" value="CAE7462159.1"/>
    <property type="molecule type" value="Genomic_DNA"/>
</dbReference>
<dbReference type="GO" id="GO:0006913">
    <property type="term" value="P:nucleocytoplasmic transport"/>
    <property type="evidence" value="ECO:0007669"/>
    <property type="project" value="TreeGrafter"/>
</dbReference>
<dbReference type="PANTHER" id="PTHR24113">
    <property type="entry name" value="RAN GTPASE-ACTIVATING PROTEIN 1"/>
    <property type="match status" value="1"/>
</dbReference>
<sequence length="303" mass="33398">MWDVGWWWVFADSLHHVPIFFAHKKTQVWVLTVTPETCTLPEDLAVTATEDLPVLPYDVRGWPNFERNVAELLACEGGAGQSILLIDEEALEQLLRPEKMAWPEVLDAFKANQEPPKVPNVFCDLLATKTFSVPGDLKMLQDAYTVVYEETMHTMRNLVYCDLGWGDAAAADLSLAVQACHLLVNIELEGNGVADEGCRVLFEAFAACGSLAQITLRSNRVGDVGAKHIAAQLPRCGSLEELDLSFNKIANAGAEDFIHMLEGGVHPSLKEVRLNNNLVGSSFRIRLASVALETHGSDFILRV</sequence>
<organism evidence="4 5">
    <name type="scientific">Symbiodinium natans</name>
    <dbReference type="NCBI Taxonomy" id="878477"/>
    <lineage>
        <taxon>Eukaryota</taxon>
        <taxon>Sar</taxon>
        <taxon>Alveolata</taxon>
        <taxon>Dinophyceae</taxon>
        <taxon>Suessiales</taxon>
        <taxon>Symbiodiniaceae</taxon>
        <taxon>Symbiodinium</taxon>
    </lineage>
</organism>
<keyword evidence="1" id="KW-0343">GTPase activation</keyword>
<dbReference type="GO" id="GO:0048471">
    <property type="term" value="C:perinuclear region of cytoplasm"/>
    <property type="evidence" value="ECO:0007669"/>
    <property type="project" value="TreeGrafter"/>
</dbReference>
<dbReference type="Pfam" id="PF13516">
    <property type="entry name" value="LRR_6"/>
    <property type="match status" value="1"/>
</dbReference>
<dbReference type="SMART" id="SM00368">
    <property type="entry name" value="LRR_RI"/>
    <property type="match status" value="3"/>
</dbReference>
<gene>
    <name evidence="4" type="primary">NLRC3</name>
    <name evidence="4" type="ORF">SNAT2548_LOCUS25721</name>
</gene>
<dbReference type="GO" id="GO:0005829">
    <property type="term" value="C:cytosol"/>
    <property type="evidence" value="ECO:0007669"/>
    <property type="project" value="TreeGrafter"/>
</dbReference>
<dbReference type="GO" id="GO:0031267">
    <property type="term" value="F:small GTPase binding"/>
    <property type="evidence" value="ECO:0007669"/>
    <property type="project" value="TreeGrafter"/>
</dbReference>
<keyword evidence="5" id="KW-1185">Reference proteome</keyword>
<evidence type="ECO:0000313" key="4">
    <source>
        <dbReference type="EMBL" id="CAE7462159.1"/>
    </source>
</evidence>
<name>A0A812S533_9DINO</name>
<accession>A0A812S533</accession>
<dbReference type="GO" id="GO:0005096">
    <property type="term" value="F:GTPase activator activity"/>
    <property type="evidence" value="ECO:0007669"/>
    <property type="project" value="UniProtKB-KW"/>
</dbReference>
<protein>
    <submittedName>
        <fullName evidence="4">NLRC3 protein</fullName>
    </submittedName>
</protein>
<dbReference type="PANTHER" id="PTHR24113:SF12">
    <property type="entry name" value="RAN GTPASE-ACTIVATING PROTEIN 1"/>
    <property type="match status" value="1"/>
</dbReference>
<comment type="caution">
    <text evidence="4">The sequence shown here is derived from an EMBL/GenBank/DDBJ whole genome shotgun (WGS) entry which is preliminary data.</text>
</comment>
<dbReference type="Gene3D" id="3.80.10.10">
    <property type="entry name" value="Ribonuclease Inhibitor"/>
    <property type="match status" value="1"/>
</dbReference>
<keyword evidence="3" id="KW-0677">Repeat</keyword>
<evidence type="ECO:0000256" key="3">
    <source>
        <dbReference type="ARBA" id="ARBA00022737"/>
    </source>
</evidence>
<dbReference type="AlphaFoldDB" id="A0A812S533"/>
<proteinExistence type="predicted"/>
<dbReference type="InterPro" id="IPR032675">
    <property type="entry name" value="LRR_dom_sf"/>
</dbReference>
<dbReference type="OrthoDB" id="120976at2759"/>
<dbReference type="Proteomes" id="UP000604046">
    <property type="component" value="Unassembled WGS sequence"/>
</dbReference>
<keyword evidence="2" id="KW-0433">Leucine-rich repeat</keyword>
<dbReference type="InterPro" id="IPR001611">
    <property type="entry name" value="Leu-rich_rpt"/>
</dbReference>
<evidence type="ECO:0000256" key="1">
    <source>
        <dbReference type="ARBA" id="ARBA00022468"/>
    </source>
</evidence>